<feature type="transmembrane region" description="Helical" evidence="1">
    <location>
        <begin position="6"/>
        <end position="23"/>
    </location>
</feature>
<dbReference type="STRING" id="909613.UO65_3446"/>
<dbReference type="OrthoDB" id="3696538at2"/>
<dbReference type="eggNOG" id="ENOG5031IQC">
    <property type="taxonomic scope" value="Bacteria"/>
</dbReference>
<feature type="transmembrane region" description="Helical" evidence="1">
    <location>
        <begin position="43"/>
        <end position="66"/>
    </location>
</feature>
<gene>
    <name evidence="2" type="ORF">UO65_3446</name>
</gene>
<sequence length="108" mass="11564">MIELTAVQVVAGVGVLLAFLWVWRAGARRARAAAEKARGGARLVSLGGRVLFNAGLIVGVQWVVIAHPGSPWVLLAVLGVPALFSAFTLTRALTVETHSERRRRGGRR</sequence>
<protein>
    <submittedName>
        <fullName evidence="2">Uncharacterized protein</fullName>
    </submittedName>
</protein>
<keyword evidence="3" id="KW-1185">Reference proteome</keyword>
<comment type="caution">
    <text evidence="2">The sequence shown here is derived from an EMBL/GenBank/DDBJ whole genome shotgun (WGS) entry which is preliminary data.</text>
</comment>
<dbReference type="EMBL" id="AYXG01000122">
    <property type="protein sequence ID" value="EWC61259.1"/>
    <property type="molecule type" value="Genomic_DNA"/>
</dbReference>
<evidence type="ECO:0000313" key="3">
    <source>
        <dbReference type="Proteomes" id="UP000019277"/>
    </source>
</evidence>
<keyword evidence="1" id="KW-0812">Transmembrane</keyword>
<keyword evidence="1" id="KW-1133">Transmembrane helix</keyword>
<reference evidence="2 3" key="1">
    <citation type="journal article" date="2014" name="Genome Announc.">
        <title>Draft Genome Sequence of the Antitrypanosomally Active Sponge-Associated Bacterium Actinokineospora sp. Strain EG49.</title>
        <authorList>
            <person name="Harjes J."/>
            <person name="Ryu T."/>
            <person name="Abdelmohsen U.R."/>
            <person name="Moitinho-Silva L."/>
            <person name="Horn H."/>
            <person name="Ravasi T."/>
            <person name="Hentschel U."/>
        </authorList>
    </citation>
    <scope>NUCLEOTIDE SEQUENCE [LARGE SCALE GENOMIC DNA]</scope>
    <source>
        <strain evidence="2 3">EG49</strain>
    </source>
</reference>
<evidence type="ECO:0000256" key="1">
    <source>
        <dbReference type="SAM" id="Phobius"/>
    </source>
</evidence>
<dbReference type="AlphaFoldDB" id="W7J582"/>
<name>W7J582_9PSEU</name>
<organism evidence="2 3">
    <name type="scientific">Actinokineospora spheciospongiae</name>
    <dbReference type="NCBI Taxonomy" id="909613"/>
    <lineage>
        <taxon>Bacteria</taxon>
        <taxon>Bacillati</taxon>
        <taxon>Actinomycetota</taxon>
        <taxon>Actinomycetes</taxon>
        <taxon>Pseudonocardiales</taxon>
        <taxon>Pseudonocardiaceae</taxon>
        <taxon>Actinokineospora</taxon>
    </lineage>
</organism>
<accession>W7J582</accession>
<dbReference type="RefSeq" id="WP_035283579.1">
    <property type="nucleotide sequence ID" value="NZ_AYXG01000122.1"/>
</dbReference>
<feature type="transmembrane region" description="Helical" evidence="1">
    <location>
        <begin position="72"/>
        <end position="94"/>
    </location>
</feature>
<keyword evidence="1" id="KW-0472">Membrane</keyword>
<dbReference type="Proteomes" id="UP000019277">
    <property type="component" value="Unassembled WGS sequence"/>
</dbReference>
<evidence type="ECO:0000313" key="2">
    <source>
        <dbReference type="EMBL" id="EWC61259.1"/>
    </source>
</evidence>
<dbReference type="PATRIC" id="fig|909613.9.peg.3446"/>
<proteinExistence type="predicted"/>